<dbReference type="CDD" id="cd00303">
    <property type="entry name" value="retropepsin_like"/>
    <property type="match status" value="1"/>
</dbReference>
<dbReference type="SUPFAM" id="SSF56672">
    <property type="entry name" value="DNA/RNA polymerases"/>
    <property type="match status" value="1"/>
</dbReference>
<dbReference type="InterPro" id="IPR053134">
    <property type="entry name" value="RNA-dir_DNA_polymerase"/>
</dbReference>
<evidence type="ECO:0000313" key="2">
    <source>
        <dbReference type="Proteomes" id="UP000325315"/>
    </source>
</evidence>
<name>A0A5B6VCI3_9ROSI</name>
<dbReference type="Pfam" id="PF08284">
    <property type="entry name" value="RVP_2"/>
    <property type="match status" value="1"/>
</dbReference>
<gene>
    <name evidence="1" type="ORF">EPI10_001778</name>
</gene>
<evidence type="ECO:0000313" key="1">
    <source>
        <dbReference type="EMBL" id="KAA3466706.1"/>
    </source>
</evidence>
<dbReference type="Proteomes" id="UP000325315">
    <property type="component" value="Unassembled WGS sequence"/>
</dbReference>
<sequence length="317" mass="36048">MLSKVSKRGLPYGRGQCHHSWIAGSGSATTRDGQNARRADLVLGHLTALKLGLATKRKGVLSLPAPGFPSKDSMEILSPSPNPRKLISGWVQERSYRLKYPQFDGSDYHGWWLKLEQYFVAKGILEMDKMHIVMIISNKKDLKKHKSCADGRTKTKRVLLWCGAKYQLGPQGLYTMRFEVSIDTSKVIFLVDSGSTHNLLDIKLLTKLALPVDLQQQVRVTVADRRQLFTQGVCKGLEWEMQGASFVTDFMMLPLKGEADVLFKTGIIRDSCSLFVFSVVMVKKKDRGWRFVDYRQLNRLTVRDHFPIPIIEELLDY</sequence>
<dbReference type="AlphaFoldDB" id="A0A5B6VCI3"/>
<dbReference type="PANTHER" id="PTHR24559">
    <property type="entry name" value="TRANSPOSON TY3-I GAG-POL POLYPROTEIN"/>
    <property type="match status" value="1"/>
</dbReference>
<comment type="caution">
    <text evidence="1">The sequence shown here is derived from an EMBL/GenBank/DDBJ whole genome shotgun (WGS) entry which is preliminary data.</text>
</comment>
<dbReference type="OrthoDB" id="1001400at2759"/>
<reference evidence="2" key="1">
    <citation type="journal article" date="2019" name="Plant Biotechnol. J.">
        <title>Genome sequencing of the Australian wild diploid species Gossypium australe highlights disease resistance and delayed gland morphogenesis.</title>
        <authorList>
            <person name="Cai Y."/>
            <person name="Cai X."/>
            <person name="Wang Q."/>
            <person name="Wang P."/>
            <person name="Zhang Y."/>
            <person name="Cai C."/>
            <person name="Xu Y."/>
            <person name="Wang K."/>
            <person name="Zhou Z."/>
            <person name="Wang C."/>
            <person name="Geng S."/>
            <person name="Li B."/>
            <person name="Dong Q."/>
            <person name="Hou Y."/>
            <person name="Wang H."/>
            <person name="Ai P."/>
            <person name="Liu Z."/>
            <person name="Yi F."/>
            <person name="Sun M."/>
            <person name="An G."/>
            <person name="Cheng J."/>
            <person name="Zhang Y."/>
            <person name="Shi Q."/>
            <person name="Xie Y."/>
            <person name="Shi X."/>
            <person name="Chang Y."/>
            <person name="Huang F."/>
            <person name="Chen Y."/>
            <person name="Hong S."/>
            <person name="Mi L."/>
            <person name="Sun Q."/>
            <person name="Zhang L."/>
            <person name="Zhou B."/>
            <person name="Peng R."/>
            <person name="Zhang X."/>
            <person name="Liu F."/>
        </authorList>
    </citation>
    <scope>NUCLEOTIDE SEQUENCE [LARGE SCALE GENOMIC DNA]</scope>
    <source>
        <strain evidence="2">cv. PA1801</strain>
    </source>
</reference>
<dbReference type="PANTHER" id="PTHR24559:SF450">
    <property type="entry name" value="RNA-DIRECTED DNA POLYMERASE HOMOLOG"/>
    <property type="match status" value="1"/>
</dbReference>
<dbReference type="EMBL" id="SMMG02000007">
    <property type="protein sequence ID" value="KAA3466706.1"/>
    <property type="molecule type" value="Genomic_DNA"/>
</dbReference>
<protein>
    <submittedName>
        <fullName evidence="1">Retrovirus-related Pol polyprotein from transposon 17.6</fullName>
    </submittedName>
</protein>
<keyword evidence="2" id="KW-1185">Reference proteome</keyword>
<dbReference type="InterPro" id="IPR021109">
    <property type="entry name" value="Peptidase_aspartic_dom_sf"/>
</dbReference>
<dbReference type="Gene3D" id="2.40.70.10">
    <property type="entry name" value="Acid Proteases"/>
    <property type="match status" value="1"/>
</dbReference>
<proteinExistence type="predicted"/>
<accession>A0A5B6VCI3</accession>
<dbReference type="InterPro" id="IPR043502">
    <property type="entry name" value="DNA/RNA_pol_sf"/>
</dbReference>
<organism evidence="1 2">
    <name type="scientific">Gossypium australe</name>
    <dbReference type="NCBI Taxonomy" id="47621"/>
    <lineage>
        <taxon>Eukaryota</taxon>
        <taxon>Viridiplantae</taxon>
        <taxon>Streptophyta</taxon>
        <taxon>Embryophyta</taxon>
        <taxon>Tracheophyta</taxon>
        <taxon>Spermatophyta</taxon>
        <taxon>Magnoliopsida</taxon>
        <taxon>eudicotyledons</taxon>
        <taxon>Gunneridae</taxon>
        <taxon>Pentapetalae</taxon>
        <taxon>rosids</taxon>
        <taxon>malvids</taxon>
        <taxon>Malvales</taxon>
        <taxon>Malvaceae</taxon>
        <taxon>Malvoideae</taxon>
        <taxon>Gossypium</taxon>
    </lineage>
</organism>
<dbReference type="Gene3D" id="3.10.10.10">
    <property type="entry name" value="HIV Type 1 Reverse Transcriptase, subunit A, domain 1"/>
    <property type="match status" value="1"/>
</dbReference>